<evidence type="ECO:0000256" key="4">
    <source>
        <dbReference type="ARBA" id="ARBA00023136"/>
    </source>
</evidence>
<dbReference type="AlphaFoldDB" id="A0A9J6ZQR2"/>
<feature type="transmembrane region" description="Helical" evidence="5">
    <location>
        <begin position="48"/>
        <end position="67"/>
    </location>
</feature>
<comment type="subcellular location">
    <subcellularLocation>
        <location evidence="1">Membrane</location>
        <topology evidence="1">Multi-pass membrane protein</topology>
    </subcellularLocation>
</comment>
<evidence type="ECO:0000256" key="3">
    <source>
        <dbReference type="ARBA" id="ARBA00022989"/>
    </source>
</evidence>
<dbReference type="PANTHER" id="PTHR23514">
    <property type="entry name" value="BYPASS OF STOP CODON PROTEIN 6"/>
    <property type="match status" value="1"/>
</dbReference>
<dbReference type="Pfam" id="PF07690">
    <property type="entry name" value="MFS_1"/>
    <property type="match status" value="1"/>
</dbReference>
<protein>
    <submittedName>
        <fullName evidence="6">MFS transporter</fullName>
    </submittedName>
</protein>
<dbReference type="InterPro" id="IPR011701">
    <property type="entry name" value="MFS"/>
</dbReference>
<evidence type="ECO:0000256" key="1">
    <source>
        <dbReference type="ARBA" id="ARBA00004141"/>
    </source>
</evidence>
<keyword evidence="7" id="KW-1185">Reference proteome</keyword>
<feature type="transmembrane region" description="Helical" evidence="5">
    <location>
        <begin position="330"/>
        <end position="351"/>
    </location>
</feature>
<dbReference type="InterPro" id="IPR051788">
    <property type="entry name" value="MFS_Transporter"/>
</dbReference>
<proteinExistence type="predicted"/>
<evidence type="ECO:0000313" key="6">
    <source>
        <dbReference type="EMBL" id="URW79955.1"/>
    </source>
</evidence>
<keyword evidence="3 5" id="KW-1133">Transmembrane helix</keyword>
<feature type="transmembrane region" description="Helical" evidence="5">
    <location>
        <begin position="79"/>
        <end position="100"/>
    </location>
</feature>
<feature type="transmembrane region" description="Helical" evidence="5">
    <location>
        <begin position="271"/>
        <end position="288"/>
    </location>
</feature>
<dbReference type="PANTHER" id="PTHR23514:SF13">
    <property type="entry name" value="INNER MEMBRANE PROTEIN YBJJ"/>
    <property type="match status" value="1"/>
</dbReference>
<keyword evidence="2 5" id="KW-0812">Transmembrane</keyword>
<feature type="transmembrane region" description="Helical" evidence="5">
    <location>
        <begin position="137"/>
        <end position="158"/>
    </location>
</feature>
<feature type="transmembrane region" description="Helical" evidence="5">
    <location>
        <begin position="294"/>
        <end position="318"/>
    </location>
</feature>
<keyword evidence="4 5" id="KW-0472">Membrane</keyword>
<reference evidence="6" key="2">
    <citation type="submission" date="2022-06" db="EMBL/GenBank/DDBJ databases">
        <title>Xiashengella guii gen. nov. sp. nov., a bacterium isolated form anaerobic digestion tank.</title>
        <authorList>
            <person name="Huang H."/>
        </authorList>
    </citation>
    <scope>NUCLEOTIDE SEQUENCE</scope>
    <source>
        <strain evidence="6">Ai-910</strain>
    </source>
</reference>
<dbReference type="Gene3D" id="1.20.1250.20">
    <property type="entry name" value="MFS general substrate transporter like domains"/>
    <property type="match status" value="2"/>
</dbReference>
<evidence type="ECO:0000256" key="5">
    <source>
        <dbReference type="SAM" id="Phobius"/>
    </source>
</evidence>
<gene>
    <name evidence="6" type="ORF">M9189_01100</name>
</gene>
<feature type="transmembrane region" description="Helical" evidence="5">
    <location>
        <begin position="12"/>
        <end position="36"/>
    </location>
</feature>
<feature type="transmembrane region" description="Helical" evidence="5">
    <location>
        <begin position="106"/>
        <end position="125"/>
    </location>
</feature>
<dbReference type="InterPro" id="IPR036259">
    <property type="entry name" value="MFS_trans_sf"/>
</dbReference>
<name>A0A9J6ZQR2_9BACT</name>
<dbReference type="Proteomes" id="UP001056426">
    <property type="component" value="Chromosome"/>
</dbReference>
<sequence length="381" mass="41668">MLSLKIFFTEKKYFAPAFMYTCFALVFSTWIVYIPFIAHKLQIGEARIGTALFFGSLGSFLTIPLSNRLTIILGVGRQAFWGFILYATSLFGIFSAPGYYWLLAALFYYGMCSSIFAIGLNSLVAEVEKRAGKYIMTGTHGFWSIGGMIGASLGGYLAGRFNMPFVHLGVVLVILISANLYLRKEYINIKGEAKTRKEKGSIPWKPILLIAMIAMVMMASEGAIADWSSLYMKEVVIVRAELWGLAYALFAVGMAIGRFMGDAMSLRFGSWRLLSMAVLTSIVGFALVLSTVGVIVFCGFLIIGLGFSVVVPEIYRLASNVDGIRPADGISMIAASSNIGFLTGPVILGFVAELYSLYASFLVLTGFVVIAFVLVSLKKRR</sequence>
<dbReference type="SUPFAM" id="SSF103473">
    <property type="entry name" value="MFS general substrate transporter"/>
    <property type="match status" value="1"/>
</dbReference>
<dbReference type="KEGG" id="alkq:M9189_01100"/>
<organism evidence="6 7">
    <name type="scientific">Xiashengella succiniciproducens</name>
    <dbReference type="NCBI Taxonomy" id="2949635"/>
    <lineage>
        <taxon>Bacteria</taxon>
        <taxon>Pseudomonadati</taxon>
        <taxon>Bacteroidota</taxon>
        <taxon>Bacteroidia</taxon>
        <taxon>Marinilabiliales</taxon>
        <taxon>Marinilabiliaceae</taxon>
        <taxon>Xiashengella</taxon>
    </lineage>
</organism>
<feature type="transmembrane region" description="Helical" evidence="5">
    <location>
        <begin position="164"/>
        <end position="182"/>
    </location>
</feature>
<feature type="transmembrane region" description="Helical" evidence="5">
    <location>
        <begin position="357"/>
        <end position="377"/>
    </location>
</feature>
<accession>A0A9J6ZQR2</accession>
<evidence type="ECO:0000256" key="2">
    <source>
        <dbReference type="ARBA" id="ARBA00022692"/>
    </source>
</evidence>
<evidence type="ECO:0000313" key="7">
    <source>
        <dbReference type="Proteomes" id="UP001056426"/>
    </source>
</evidence>
<dbReference type="CDD" id="cd17393">
    <property type="entry name" value="MFS_MosC_like"/>
    <property type="match status" value="1"/>
</dbReference>
<dbReference type="GO" id="GO:0022857">
    <property type="term" value="F:transmembrane transporter activity"/>
    <property type="evidence" value="ECO:0007669"/>
    <property type="project" value="InterPro"/>
</dbReference>
<reference evidence="6" key="1">
    <citation type="submission" date="2022-05" db="EMBL/GenBank/DDBJ databases">
        <authorList>
            <person name="Sun X."/>
        </authorList>
    </citation>
    <scope>NUCLEOTIDE SEQUENCE</scope>
    <source>
        <strain evidence="6">Ai-910</strain>
    </source>
</reference>
<dbReference type="EMBL" id="CP098400">
    <property type="protein sequence ID" value="URW79955.1"/>
    <property type="molecule type" value="Genomic_DNA"/>
</dbReference>
<dbReference type="GO" id="GO:0016020">
    <property type="term" value="C:membrane"/>
    <property type="evidence" value="ECO:0007669"/>
    <property type="project" value="UniProtKB-SubCell"/>
</dbReference>
<feature type="transmembrane region" description="Helical" evidence="5">
    <location>
        <begin position="240"/>
        <end position="259"/>
    </location>
</feature>
<dbReference type="RefSeq" id="WP_250724067.1">
    <property type="nucleotide sequence ID" value="NZ_CP098400.1"/>
</dbReference>
<feature type="transmembrane region" description="Helical" evidence="5">
    <location>
        <begin position="202"/>
        <end position="220"/>
    </location>
</feature>